<evidence type="ECO:0000256" key="2">
    <source>
        <dbReference type="ARBA" id="ARBA00008917"/>
    </source>
</evidence>
<evidence type="ECO:0000256" key="1">
    <source>
        <dbReference type="ARBA" id="ARBA00004477"/>
    </source>
</evidence>
<dbReference type="Proteomes" id="UP000614601">
    <property type="component" value="Unassembled WGS sequence"/>
</dbReference>
<evidence type="ECO:0000256" key="7">
    <source>
        <dbReference type="RuleBase" id="RU363059"/>
    </source>
</evidence>
<evidence type="ECO:0000256" key="6">
    <source>
        <dbReference type="ARBA" id="ARBA00023136"/>
    </source>
</evidence>
<comment type="subcellular location">
    <subcellularLocation>
        <location evidence="1 7">Endoplasmic reticulum membrane</location>
        <topology evidence="1 7">Multi-pass membrane protein</topology>
    </subcellularLocation>
</comment>
<dbReference type="Proteomes" id="UP000783686">
    <property type="component" value="Unassembled WGS sequence"/>
</dbReference>
<keyword evidence="3 7" id="KW-0812">Transmembrane</keyword>
<dbReference type="GO" id="GO:0005789">
    <property type="term" value="C:endoplasmic reticulum membrane"/>
    <property type="evidence" value="ECO:0007669"/>
    <property type="project" value="UniProtKB-SubCell"/>
</dbReference>
<evidence type="ECO:0000313" key="8">
    <source>
        <dbReference type="EMBL" id="CAD5206333.1"/>
    </source>
</evidence>
<sequence length="254" mass="29077">MSDFSDWYNGIPQITRYWFTAATVVPLLGRIGLLPAHLMYLDWTLFWEHFQIWRPVTAFIYYPITPQTGFHWLLTIYFLYTYSKSIETSLFSQRPADYVFMLFFSWVCSVMIGFGFGMYFLLEPMVLSVLYNWCQFNKDAIVSFWFGTKFKAVYLPWVLVAFNMILRGGGLNEIAGIIIGHAYYFLAVQYPAERGTAPLISTPQFLYRWFPNVQGGMGGFGQPASRPAAANNQQAPAAARRQGAFWGQGQAVGN</sequence>
<feature type="transmembrane region" description="Helical" evidence="7">
    <location>
        <begin position="60"/>
        <end position="80"/>
    </location>
</feature>
<feature type="transmembrane region" description="Helical" evidence="7">
    <location>
        <begin position="17"/>
        <end position="40"/>
    </location>
</feature>
<dbReference type="AlphaFoldDB" id="A0A811JSS4"/>
<accession>A0A811JSS4</accession>
<proteinExistence type="inferred from homology"/>
<keyword evidence="9" id="KW-1185">Reference proteome</keyword>
<keyword evidence="4 7" id="KW-0256">Endoplasmic reticulum</keyword>
<gene>
    <name evidence="8" type="ORF">BOKJ2_LOCUS1017</name>
</gene>
<reference evidence="8" key="1">
    <citation type="submission" date="2020-09" db="EMBL/GenBank/DDBJ databases">
        <authorList>
            <person name="Kikuchi T."/>
        </authorList>
    </citation>
    <scope>NUCLEOTIDE SEQUENCE</scope>
    <source>
        <strain evidence="8">SH1</strain>
    </source>
</reference>
<evidence type="ECO:0000256" key="3">
    <source>
        <dbReference type="ARBA" id="ARBA00022692"/>
    </source>
</evidence>
<dbReference type="OrthoDB" id="19102at2759"/>
<dbReference type="GO" id="GO:0006950">
    <property type="term" value="P:response to stress"/>
    <property type="evidence" value="ECO:0007669"/>
    <property type="project" value="UniProtKB-ARBA"/>
</dbReference>
<feature type="transmembrane region" description="Helical" evidence="7">
    <location>
        <begin position="142"/>
        <end position="162"/>
    </location>
</feature>
<evidence type="ECO:0000256" key="5">
    <source>
        <dbReference type="ARBA" id="ARBA00022989"/>
    </source>
</evidence>
<evidence type="ECO:0000256" key="4">
    <source>
        <dbReference type="ARBA" id="ARBA00022824"/>
    </source>
</evidence>
<comment type="similarity">
    <text evidence="2 7">Belongs to the derlin family.</text>
</comment>
<dbReference type="SUPFAM" id="SSF144091">
    <property type="entry name" value="Rhomboid-like"/>
    <property type="match status" value="1"/>
</dbReference>
<dbReference type="InterPro" id="IPR035952">
    <property type="entry name" value="Rhomboid-like_sf"/>
</dbReference>
<dbReference type="EMBL" id="CAJFDH010000001">
    <property type="protein sequence ID" value="CAD5206333.1"/>
    <property type="molecule type" value="Genomic_DNA"/>
</dbReference>
<evidence type="ECO:0000313" key="9">
    <source>
        <dbReference type="Proteomes" id="UP000614601"/>
    </source>
</evidence>
<dbReference type="PANTHER" id="PTHR11009">
    <property type="entry name" value="DER1-LIKE PROTEIN, DERLIN"/>
    <property type="match status" value="1"/>
</dbReference>
<comment type="function">
    <text evidence="7">May be involved in the degradation of misfolded endoplasmic reticulum (ER) luminal proteins.</text>
</comment>
<feature type="transmembrane region" description="Helical" evidence="7">
    <location>
        <begin position="100"/>
        <end position="122"/>
    </location>
</feature>
<feature type="transmembrane region" description="Helical" evidence="7">
    <location>
        <begin position="174"/>
        <end position="192"/>
    </location>
</feature>
<keyword evidence="6 7" id="KW-0472">Membrane</keyword>
<name>A0A811JSS4_9BILA</name>
<keyword evidence="5 7" id="KW-1133">Transmembrane helix</keyword>
<dbReference type="InterPro" id="IPR007599">
    <property type="entry name" value="DER1"/>
</dbReference>
<organism evidence="8 9">
    <name type="scientific">Bursaphelenchus okinawaensis</name>
    <dbReference type="NCBI Taxonomy" id="465554"/>
    <lineage>
        <taxon>Eukaryota</taxon>
        <taxon>Metazoa</taxon>
        <taxon>Ecdysozoa</taxon>
        <taxon>Nematoda</taxon>
        <taxon>Chromadorea</taxon>
        <taxon>Rhabditida</taxon>
        <taxon>Tylenchina</taxon>
        <taxon>Tylenchomorpha</taxon>
        <taxon>Aphelenchoidea</taxon>
        <taxon>Aphelenchoididae</taxon>
        <taxon>Bursaphelenchus</taxon>
    </lineage>
</organism>
<dbReference type="Pfam" id="PF04511">
    <property type="entry name" value="DER1"/>
    <property type="match status" value="1"/>
</dbReference>
<protein>
    <recommendedName>
        <fullName evidence="7">Derlin</fullName>
    </recommendedName>
</protein>
<dbReference type="EMBL" id="CAJFCW020000001">
    <property type="protein sequence ID" value="CAG9081352.1"/>
    <property type="molecule type" value="Genomic_DNA"/>
</dbReference>
<comment type="caution">
    <text evidence="8">The sequence shown here is derived from an EMBL/GenBank/DDBJ whole genome shotgun (WGS) entry which is preliminary data.</text>
</comment>